<keyword evidence="1" id="KW-0472">Membrane</keyword>
<keyword evidence="1" id="KW-1133">Transmembrane helix</keyword>
<accession>A0ABU7FXF2</accession>
<keyword evidence="1" id="KW-0812">Transmembrane</keyword>
<feature type="transmembrane region" description="Helical" evidence="1">
    <location>
        <begin position="12"/>
        <end position="33"/>
    </location>
</feature>
<comment type="caution">
    <text evidence="2">The sequence shown here is derived from an EMBL/GenBank/DDBJ whole genome shotgun (WGS) entry which is preliminary data.</text>
</comment>
<gene>
    <name evidence="2" type="ORF">VXC91_45085</name>
</gene>
<keyword evidence="3" id="KW-1185">Reference proteome</keyword>
<feature type="transmembrane region" description="Helical" evidence="1">
    <location>
        <begin position="228"/>
        <end position="250"/>
    </location>
</feature>
<name>A0ABU7FXF2_9ACTN</name>
<reference evidence="2" key="1">
    <citation type="submission" date="2024-01" db="EMBL/GenBank/DDBJ databases">
        <title>First draft genome sequence data of TA4-1, the type strain of Gram-positive actinobacterium Streptomyces chiangmaiensis.</title>
        <authorList>
            <person name="Yasawong M."/>
            <person name="Nantapong N."/>
        </authorList>
    </citation>
    <scope>NUCLEOTIDE SEQUENCE</scope>
    <source>
        <strain evidence="2">TA4-1</strain>
    </source>
</reference>
<dbReference type="Proteomes" id="UP001333996">
    <property type="component" value="Unassembled WGS sequence"/>
</dbReference>
<sequence>MSLGFEWDFSNVVAILSVVIPLLAFVWEFGVAGRKRLGYRVQMDTPATGAGHAPSANVLAGMRVDTRSLNEPSFVLMRIENAGWVEIGESDYLAPTTNATGIWVTFPQRRVVGMAVTELSDPALRSFFITETRADDGSTETREASGFGHGEQDGAGLIKLPKVMLNKGAHYKVLAVLERKPGTSGDVPRPVFRAGVLGDGHNRWFRWLGWFARLKMARTEAHLFASRPALLGIALLTAAVLTQASLTLFWREDPPPLDCVDGTLHLHGSTAFARALEAAAEDYLDRCEGADVRIPLEDNPFKGSTEGVTELDQAGRETKVPVGEGLGDHLAFTDGLASDGHPRLIPRPVAFSVFSIVINKDAG</sequence>
<evidence type="ECO:0000256" key="1">
    <source>
        <dbReference type="SAM" id="Phobius"/>
    </source>
</evidence>
<protein>
    <submittedName>
        <fullName evidence="2">Uncharacterized protein</fullName>
    </submittedName>
</protein>
<evidence type="ECO:0000313" key="2">
    <source>
        <dbReference type="EMBL" id="MED7828816.1"/>
    </source>
</evidence>
<proteinExistence type="predicted"/>
<dbReference type="EMBL" id="JAYWVC010000513">
    <property type="protein sequence ID" value="MED7828816.1"/>
    <property type="molecule type" value="Genomic_DNA"/>
</dbReference>
<evidence type="ECO:0000313" key="3">
    <source>
        <dbReference type="Proteomes" id="UP001333996"/>
    </source>
</evidence>
<organism evidence="2 3">
    <name type="scientific">Streptomyces chiangmaiensis</name>
    <dbReference type="NCBI Taxonomy" id="766497"/>
    <lineage>
        <taxon>Bacteria</taxon>
        <taxon>Bacillati</taxon>
        <taxon>Actinomycetota</taxon>
        <taxon>Actinomycetes</taxon>
        <taxon>Kitasatosporales</taxon>
        <taxon>Streptomycetaceae</taxon>
        <taxon>Streptomyces</taxon>
    </lineage>
</organism>
<feature type="non-terminal residue" evidence="2">
    <location>
        <position position="363"/>
    </location>
</feature>